<feature type="region of interest" description="Disordered" evidence="1">
    <location>
        <begin position="252"/>
        <end position="285"/>
    </location>
</feature>
<feature type="compositionally biased region" description="Polar residues" evidence="1">
    <location>
        <begin position="128"/>
        <end position="137"/>
    </location>
</feature>
<sequence length="456" mass="50417">MSVSVDLDGPPGVPSLEMLTLGDLEDKVQDAKRTQISQYSPLRVLMGWLREQIKADVVTQQESLLPDFVGLLLRKDMGTASSSEEETNRIFQEWQDTDAPNRRRYLMAQIDMNKLLKKAKGIPELEATTPSMTSPGGSQKKWRIGMSRQKAGSKRAAETDNNGSESHRFSLGQRKTGSNKIPLGTKRAKGIANKQDVIEIADDDDDEHEALTEPLAANLNHHQRVDIAASKDSDQDEVIVTRETILLHSSPETMTKYHERSRGSSSLREHHQGRPSYPGSQPPSHYLCNRCKQPGKMTLPYLARAIADFEYRALSSNIVNGFQLEPKHTHKASIAIIETGDHPVCSGDDNPAPAPAAQSVADVMYLTTIDRVPASKVGTMFHTDRDDKFQMIRMSRPTRHVQGSRDGQIRTGGADPLDPIVLIITDHETILLLLATVGPEQSLPAETSVRGEIPTE</sequence>
<proteinExistence type="predicted"/>
<reference evidence="2" key="1">
    <citation type="submission" date="2023-10" db="EMBL/GenBank/DDBJ databases">
        <authorList>
            <person name="Hackl T."/>
        </authorList>
    </citation>
    <scope>NUCLEOTIDE SEQUENCE</scope>
</reference>
<feature type="compositionally biased region" description="Basic and acidic residues" evidence="1">
    <location>
        <begin position="255"/>
        <end position="272"/>
    </location>
</feature>
<keyword evidence="3" id="KW-1185">Reference proteome</keyword>
<comment type="caution">
    <text evidence="2">The sequence shown here is derived from an EMBL/GenBank/DDBJ whole genome shotgun (WGS) entry which is preliminary data.</text>
</comment>
<name>A0AAI8YNX4_9PEZI</name>
<dbReference type="EMBL" id="CAUWAG010000020">
    <property type="protein sequence ID" value="CAJ2514192.1"/>
    <property type="molecule type" value="Genomic_DNA"/>
</dbReference>
<dbReference type="AlphaFoldDB" id="A0AAI8YNX4"/>
<evidence type="ECO:0000313" key="3">
    <source>
        <dbReference type="Proteomes" id="UP001295740"/>
    </source>
</evidence>
<protein>
    <submittedName>
        <fullName evidence="2">Uu.00g023110.m01.CDS01</fullName>
    </submittedName>
</protein>
<evidence type="ECO:0000256" key="1">
    <source>
        <dbReference type="SAM" id="MobiDB-lite"/>
    </source>
</evidence>
<gene>
    <name evidence="2" type="ORF">KHLLAP_LOCUS14660</name>
</gene>
<feature type="region of interest" description="Disordered" evidence="1">
    <location>
        <begin position="126"/>
        <end position="184"/>
    </location>
</feature>
<dbReference type="Proteomes" id="UP001295740">
    <property type="component" value="Unassembled WGS sequence"/>
</dbReference>
<organism evidence="2 3">
    <name type="scientific">Anthostomella pinea</name>
    <dbReference type="NCBI Taxonomy" id="933095"/>
    <lineage>
        <taxon>Eukaryota</taxon>
        <taxon>Fungi</taxon>
        <taxon>Dikarya</taxon>
        <taxon>Ascomycota</taxon>
        <taxon>Pezizomycotina</taxon>
        <taxon>Sordariomycetes</taxon>
        <taxon>Xylariomycetidae</taxon>
        <taxon>Xylariales</taxon>
        <taxon>Xylariaceae</taxon>
        <taxon>Anthostomella</taxon>
    </lineage>
</organism>
<evidence type="ECO:0000313" key="2">
    <source>
        <dbReference type="EMBL" id="CAJ2514192.1"/>
    </source>
</evidence>
<accession>A0AAI8YNX4</accession>